<dbReference type="EMBL" id="HBFY01001916">
    <property type="protein sequence ID" value="CAD8961228.1"/>
    <property type="molecule type" value="Transcribed_RNA"/>
</dbReference>
<reference evidence="7" key="1">
    <citation type="submission" date="2021-01" db="EMBL/GenBank/DDBJ databases">
        <authorList>
            <person name="Corre E."/>
            <person name="Pelletier E."/>
            <person name="Niang G."/>
            <person name="Scheremetjew M."/>
            <person name="Finn R."/>
            <person name="Kale V."/>
            <person name="Holt S."/>
            <person name="Cochrane G."/>
            <person name="Meng A."/>
            <person name="Brown T."/>
            <person name="Cohen L."/>
        </authorList>
    </citation>
    <scope>NUCLEOTIDE SEQUENCE</scope>
</reference>
<organism evidence="7">
    <name type="scientific">Thalassionema nitzschioides</name>
    <dbReference type="NCBI Taxonomy" id="33649"/>
    <lineage>
        <taxon>Eukaryota</taxon>
        <taxon>Sar</taxon>
        <taxon>Stramenopiles</taxon>
        <taxon>Ochrophyta</taxon>
        <taxon>Bacillariophyta</taxon>
        <taxon>Fragilariophyceae</taxon>
        <taxon>Fragilariophycidae</taxon>
        <taxon>Thalassionemales</taxon>
        <taxon>Thalassionemataceae</taxon>
        <taxon>Thalassionema</taxon>
    </lineage>
</organism>
<dbReference type="AlphaFoldDB" id="A0A7S1H081"/>
<keyword evidence="3" id="KW-0808">Transferase</keyword>
<comment type="pathway">
    <text evidence="1">Purine metabolism; IMP biosynthesis via de novo pathway; N(2)-formyl-N(1)-(5-phospho-D-ribosyl)glycinamide from N(1)-(5-phospho-D-ribosyl)glycinamide (10-formyl THF route): step 1/1.</text>
</comment>
<keyword evidence="4" id="KW-0658">Purine biosynthesis</keyword>
<accession>A0A7S1H081</accession>
<dbReference type="PANTHER" id="PTHR43369">
    <property type="entry name" value="PHOSPHORIBOSYLGLYCINAMIDE FORMYLTRANSFERASE"/>
    <property type="match status" value="1"/>
</dbReference>
<evidence type="ECO:0000256" key="5">
    <source>
        <dbReference type="SAM" id="MobiDB-lite"/>
    </source>
</evidence>
<evidence type="ECO:0000313" key="7">
    <source>
        <dbReference type="EMBL" id="CAD8961228.1"/>
    </source>
</evidence>
<dbReference type="Gene3D" id="3.40.50.170">
    <property type="entry name" value="Formyl transferase, N-terminal domain"/>
    <property type="match status" value="1"/>
</dbReference>
<gene>
    <name evidence="7" type="ORF">TNIT0693_LOCUS774</name>
</gene>
<dbReference type="InterPro" id="IPR036477">
    <property type="entry name" value="Formyl_transf_N_sf"/>
</dbReference>
<dbReference type="PANTHER" id="PTHR43369:SF2">
    <property type="entry name" value="PHOSPHORIBOSYLGLYCINAMIDE FORMYLTRANSFERASE"/>
    <property type="match status" value="1"/>
</dbReference>
<protein>
    <recommendedName>
        <fullName evidence="2">phosphoribosylglycinamide formyltransferase 1</fullName>
        <ecNumber evidence="2">2.1.2.2</ecNumber>
    </recommendedName>
</protein>
<dbReference type="GO" id="GO:0006189">
    <property type="term" value="P:'de novo' IMP biosynthetic process"/>
    <property type="evidence" value="ECO:0007669"/>
    <property type="project" value="TreeGrafter"/>
</dbReference>
<dbReference type="GO" id="GO:0005737">
    <property type="term" value="C:cytoplasm"/>
    <property type="evidence" value="ECO:0007669"/>
    <property type="project" value="TreeGrafter"/>
</dbReference>
<dbReference type="EC" id="2.1.2.2" evidence="2"/>
<dbReference type="Pfam" id="PF00551">
    <property type="entry name" value="Formyl_trans_N"/>
    <property type="match status" value="1"/>
</dbReference>
<dbReference type="SUPFAM" id="SSF53328">
    <property type="entry name" value="Formyltransferase"/>
    <property type="match status" value="1"/>
</dbReference>
<feature type="domain" description="Formyl transferase N-terminal" evidence="6">
    <location>
        <begin position="2"/>
        <end position="79"/>
    </location>
</feature>
<sequence>MIRRLAPDVMLSARFLQIFKAPVISIPTHGILNMHPGALPYYRGLYVDVRAMMRKLDFATTTVHEVDTGIDTGTFIDEYPFPVHLNKSLFWHRLNMDLAGLNIMFQHVMKLSGLIPDDGVARKTKDYRAHGEGEYFTYPNAEEWQQFQDMGLKLYDESDIDFVKGLFDKRLPNAVRMFTVSSKGEAATEDTTTSSSQKENIQNDQSCYQRADRLISTRS</sequence>
<dbReference type="GO" id="GO:0004644">
    <property type="term" value="F:phosphoribosylglycinamide formyltransferase activity"/>
    <property type="evidence" value="ECO:0007669"/>
    <property type="project" value="UniProtKB-EC"/>
</dbReference>
<dbReference type="InterPro" id="IPR002376">
    <property type="entry name" value="Formyl_transf_N"/>
</dbReference>
<evidence type="ECO:0000256" key="1">
    <source>
        <dbReference type="ARBA" id="ARBA00005054"/>
    </source>
</evidence>
<feature type="compositionally biased region" description="Polar residues" evidence="5">
    <location>
        <begin position="197"/>
        <end position="207"/>
    </location>
</feature>
<proteinExistence type="predicted"/>
<feature type="region of interest" description="Disordered" evidence="5">
    <location>
        <begin position="185"/>
        <end position="207"/>
    </location>
</feature>
<name>A0A7S1H081_9STRA</name>
<evidence type="ECO:0000256" key="4">
    <source>
        <dbReference type="ARBA" id="ARBA00022755"/>
    </source>
</evidence>
<evidence type="ECO:0000256" key="3">
    <source>
        <dbReference type="ARBA" id="ARBA00022679"/>
    </source>
</evidence>
<evidence type="ECO:0000256" key="2">
    <source>
        <dbReference type="ARBA" id="ARBA00012254"/>
    </source>
</evidence>
<evidence type="ECO:0000259" key="6">
    <source>
        <dbReference type="Pfam" id="PF00551"/>
    </source>
</evidence>